<gene>
    <name evidence="2" type="ORF">GGR13_001914</name>
</gene>
<sequence length="420" mass="47761">MSMVNQLSTSKRSAILRDMMERQGINALARTKDGNTGQSGRPSQVTVLKLLADAGDTAIDFLDQKMRDLPVRYVEADEMFAFVGIRGLTLLKNQMRAPKGQGVFWIWMAIDPVSKVIVAWHVGGRGNADAKTFIADLKARCAGRIQLTTDSHRAYFEAVGSEFGDDIDYATVKKQDDNEQQLVVEEYTGVKMPYRPKKRAKREMHPPVVRSGTPDENRITTNHIESFFQKLRQNLGRFARKSALHSKTLINLKRALALYIYHYNFQRIHTTIKTTPAMKAGIDDDIWTWDNFMDLVDERAEAQRAARREGAMQMERQAEDENVIRLKGPRDEQPGEYTVMVSLHQKYAKIHRTSCAHLRDTPGRQSKRGDSHKFQCETFDAAQNLAYDFMPDDVDVCKICLGEYNRLDTGRGKGGSDLKH</sequence>
<accession>A0A7W9CIJ1</accession>
<evidence type="ECO:0000256" key="1">
    <source>
        <dbReference type="SAM" id="MobiDB-lite"/>
    </source>
</evidence>
<keyword evidence="3" id="KW-1185">Reference proteome</keyword>
<dbReference type="AlphaFoldDB" id="A0A7W9CIJ1"/>
<dbReference type="EMBL" id="JACHOR010000003">
    <property type="protein sequence ID" value="MBB5746310.1"/>
    <property type="molecule type" value="Genomic_DNA"/>
</dbReference>
<comment type="caution">
    <text evidence="2">The sequence shown here is derived from an EMBL/GenBank/DDBJ whole genome shotgun (WGS) entry which is preliminary data.</text>
</comment>
<dbReference type="Proteomes" id="UP000545037">
    <property type="component" value="Unassembled WGS sequence"/>
</dbReference>
<feature type="region of interest" description="Disordered" evidence="1">
    <location>
        <begin position="197"/>
        <end position="216"/>
    </location>
</feature>
<organism evidence="2 3">
    <name type="scientific">Brevundimonas variabilis</name>
    <dbReference type="NCBI Taxonomy" id="74312"/>
    <lineage>
        <taxon>Bacteria</taxon>
        <taxon>Pseudomonadati</taxon>
        <taxon>Pseudomonadota</taxon>
        <taxon>Alphaproteobacteria</taxon>
        <taxon>Caulobacterales</taxon>
        <taxon>Caulobacteraceae</taxon>
        <taxon>Brevundimonas</taxon>
    </lineage>
</organism>
<evidence type="ECO:0000313" key="3">
    <source>
        <dbReference type="Proteomes" id="UP000545037"/>
    </source>
</evidence>
<protein>
    <submittedName>
        <fullName evidence="2">IS1 family transposase</fullName>
    </submittedName>
</protein>
<reference evidence="2 3" key="1">
    <citation type="submission" date="2020-08" db="EMBL/GenBank/DDBJ databases">
        <title>Genomic Encyclopedia of Type Strains, Phase IV (KMG-IV): sequencing the most valuable type-strain genomes for metagenomic binning, comparative biology and taxonomic classification.</title>
        <authorList>
            <person name="Goeker M."/>
        </authorList>
    </citation>
    <scope>NUCLEOTIDE SEQUENCE [LARGE SCALE GENOMIC DNA]</scope>
    <source>
        <strain evidence="2 3">DSM 4737</strain>
    </source>
</reference>
<name>A0A7W9CIJ1_9CAUL</name>
<proteinExistence type="predicted"/>
<evidence type="ECO:0000313" key="2">
    <source>
        <dbReference type="EMBL" id="MBB5746310.1"/>
    </source>
</evidence>